<dbReference type="Proteomes" id="UP000233551">
    <property type="component" value="Unassembled WGS sequence"/>
</dbReference>
<evidence type="ECO:0000313" key="1">
    <source>
        <dbReference type="EMBL" id="PKI58830.1"/>
    </source>
</evidence>
<dbReference type="PANTHER" id="PTHR33116:SF78">
    <property type="entry name" value="OS12G0587133 PROTEIN"/>
    <property type="match status" value="1"/>
</dbReference>
<protein>
    <recommendedName>
        <fullName evidence="3">Reverse transcriptase domain-containing protein</fullName>
    </recommendedName>
</protein>
<proteinExistence type="predicted"/>
<dbReference type="STRING" id="22663.A0A2I0JSG2"/>
<sequence>MTAFMEGCDLWEAVEEDYEVALLPNNPTMAQIKLHKEKKTRKAKAKSCLYAAVSPTVFTRIMRLKSAKSIWDYLKEEYERDEKIRAINGGLHGYSKGQKGLGQVDPLSPYLFVMAMQNADDLIIFLNGDLDSVKAVMEIFDCFYKISGLKLNPAKSEIFCAGIEEETKRKILRLGGFKNSSLLGRYLGLTLVARRLSDKDLHLCCHETKAKGAKASWELELRTEPAGWLETKEDEFSLASAWDSLRNRSAEVSWYGLIWFQPCIPRQFFH</sequence>
<dbReference type="EMBL" id="PGOL01001340">
    <property type="protein sequence ID" value="PKI58830.1"/>
    <property type="molecule type" value="Genomic_DNA"/>
</dbReference>
<comment type="caution">
    <text evidence="1">The sequence shown here is derived from an EMBL/GenBank/DDBJ whole genome shotgun (WGS) entry which is preliminary data.</text>
</comment>
<evidence type="ECO:0000313" key="2">
    <source>
        <dbReference type="Proteomes" id="UP000233551"/>
    </source>
</evidence>
<name>A0A2I0JSG2_PUNGR</name>
<organism evidence="1 2">
    <name type="scientific">Punica granatum</name>
    <name type="common">Pomegranate</name>
    <dbReference type="NCBI Taxonomy" id="22663"/>
    <lineage>
        <taxon>Eukaryota</taxon>
        <taxon>Viridiplantae</taxon>
        <taxon>Streptophyta</taxon>
        <taxon>Embryophyta</taxon>
        <taxon>Tracheophyta</taxon>
        <taxon>Spermatophyta</taxon>
        <taxon>Magnoliopsida</taxon>
        <taxon>eudicotyledons</taxon>
        <taxon>Gunneridae</taxon>
        <taxon>Pentapetalae</taxon>
        <taxon>rosids</taxon>
        <taxon>malvids</taxon>
        <taxon>Myrtales</taxon>
        <taxon>Lythraceae</taxon>
        <taxon>Punica</taxon>
    </lineage>
</organism>
<gene>
    <name evidence="1" type="ORF">CRG98_020820</name>
</gene>
<evidence type="ECO:0008006" key="3">
    <source>
        <dbReference type="Google" id="ProtNLM"/>
    </source>
</evidence>
<reference evidence="1 2" key="1">
    <citation type="submission" date="2017-11" db="EMBL/GenBank/DDBJ databases">
        <title>De-novo sequencing of pomegranate (Punica granatum L.) genome.</title>
        <authorList>
            <person name="Akparov Z."/>
            <person name="Amiraslanov A."/>
            <person name="Hajiyeva S."/>
            <person name="Abbasov M."/>
            <person name="Kaur K."/>
            <person name="Hamwieh A."/>
            <person name="Solovyev V."/>
            <person name="Salamov A."/>
            <person name="Braich B."/>
            <person name="Kosarev P."/>
            <person name="Mahmoud A."/>
            <person name="Hajiyev E."/>
            <person name="Babayeva S."/>
            <person name="Izzatullayeva V."/>
            <person name="Mammadov A."/>
            <person name="Mammadov A."/>
            <person name="Sharifova S."/>
            <person name="Ojaghi J."/>
            <person name="Eynullazada K."/>
            <person name="Bayramov B."/>
            <person name="Abdulazimova A."/>
            <person name="Shahmuradov I."/>
        </authorList>
    </citation>
    <scope>NUCLEOTIDE SEQUENCE [LARGE SCALE GENOMIC DNA]</scope>
    <source>
        <strain evidence="2">cv. AG2017</strain>
        <tissue evidence="1">Leaf</tissue>
    </source>
</reference>
<accession>A0A2I0JSG2</accession>
<keyword evidence="2" id="KW-1185">Reference proteome</keyword>
<dbReference type="AlphaFoldDB" id="A0A2I0JSG2"/>
<dbReference type="Pfam" id="PF14223">
    <property type="entry name" value="Retrotran_gag_2"/>
    <property type="match status" value="1"/>
</dbReference>
<dbReference type="PANTHER" id="PTHR33116">
    <property type="entry name" value="REVERSE TRANSCRIPTASE ZINC-BINDING DOMAIN-CONTAINING PROTEIN-RELATED-RELATED"/>
    <property type="match status" value="1"/>
</dbReference>